<feature type="transmembrane region" description="Helical" evidence="2">
    <location>
        <begin position="37"/>
        <end position="55"/>
    </location>
</feature>
<dbReference type="Proteomes" id="UP001432128">
    <property type="component" value="Chromosome"/>
</dbReference>
<name>A0AAU4JZB0_9NOCA</name>
<evidence type="ECO:0000313" key="4">
    <source>
        <dbReference type="Proteomes" id="UP001432128"/>
    </source>
</evidence>
<keyword evidence="2" id="KW-0812">Transmembrane</keyword>
<sequence>MDTVTIRPRGALVTACVLWVIAAASTVYGFTLGVLPGLSVAGPMVLVATAAWLLLANPHVRVDDSAITVVNPLRTFVVDLQSIVDVATKFALTVQTANETVVAWSAPAPGGRDHVLGAREGRRRPEAGAVPRSAIRADGTVSPGDLPGSGSGDAAAVLRRRWESARAAGVLDDLPITGVRAHWNAASILLVVAGIVTTVGSVLLT</sequence>
<keyword evidence="2" id="KW-0472">Membrane</keyword>
<reference evidence="3 4" key="1">
    <citation type="submission" date="2022-10" db="EMBL/GenBank/DDBJ databases">
        <title>The complete genomes of actinobacterial strains from the NBC collection.</title>
        <authorList>
            <person name="Joergensen T.S."/>
            <person name="Alvarez Arevalo M."/>
            <person name="Sterndorff E.B."/>
            <person name="Faurdal D."/>
            <person name="Vuksanovic O."/>
            <person name="Mourched A.-S."/>
            <person name="Charusanti P."/>
            <person name="Shaw S."/>
            <person name="Blin K."/>
            <person name="Weber T."/>
        </authorList>
    </citation>
    <scope>NUCLEOTIDE SEQUENCE [LARGE SCALE GENOMIC DNA]</scope>
    <source>
        <strain evidence="3 4">NBC_00319</strain>
    </source>
</reference>
<accession>A0AAU4JZB0</accession>
<evidence type="ECO:0000256" key="1">
    <source>
        <dbReference type="SAM" id="MobiDB-lite"/>
    </source>
</evidence>
<evidence type="ECO:0000313" key="3">
    <source>
        <dbReference type="EMBL" id="WUM19124.1"/>
    </source>
</evidence>
<evidence type="ECO:0008006" key="5">
    <source>
        <dbReference type="Google" id="ProtNLM"/>
    </source>
</evidence>
<dbReference type="AlphaFoldDB" id="A0AAU4JZB0"/>
<dbReference type="RefSeq" id="WP_328856683.1">
    <property type="nucleotide sequence ID" value="NZ_CP108021.1"/>
</dbReference>
<dbReference type="EMBL" id="CP108021">
    <property type="protein sequence ID" value="WUM19124.1"/>
    <property type="molecule type" value="Genomic_DNA"/>
</dbReference>
<feature type="transmembrane region" description="Helical" evidence="2">
    <location>
        <begin position="12"/>
        <end position="31"/>
    </location>
</feature>
<keyword evidence="2" id="KW-1133">Transmembrane helix</keyword>
<feature type="region of interest" description="Disordered" evidence="1">
    <location>
        <begin position="121"/>
        <end position="152"/>
    </location>
</feature>
<organism evidence="3 4">
    <name type="scientific">Williamsia herbipolensis</name>
    <dbReference type="NCBI Taxonomy" id="1603258"/>
    <lineage>
        <taxon>Bacteria</taxon>
        <taxon>Bacillati</taxon>
        <taxon>Actinomycetota</taxon>
        <taxon>Actinomycetes</taxon>
        <taxon>Mycobacteriales</taxon>
        <taxon>Nocardiaceae</taxon>
        <taxon>Williamsia</taxon>
    </lineage>
</organism>
<protein>
    <recommendedName>
        <fullName evidence="5">PH domain-containing protein</fullName>
    </recommendedName>
</protein>
<dbReference type="KEGG" id="whr:OG579_15545"/>
<gene>
    <name evidence="3" type="ORF">OG579_15545</name>
</gene>
<feature type="compositionally biased region" description="Low complexity" evidence="1">
    <location>
        <begin position="142"/>
        <end position="152"/>
    </location>
</feature>
<keyword evidence="4" id="KW-1185">Reference proteome</keyword>
<feature type="transmembrane region" description="Helical" evidence="2">
    <location>
        <begin position="183"/>
        <end position="204"/>
    </location>
</feature>
<evidence type="ECO:0000256" key="2">
    <source>
        <dbReference type="SAM" id="Phobius"/>
    </source>
</evidence>
<proteinExistence type="predicted"/>